<dbReference type="PANTHER" id="PTHR35309">
    <property type="match status" value="1"/>
</dbReference>
<evidence type="ECO:0000313" key="3">
    <source>
        <dbReference type="Proteomes" id="UP000018888"/>
    </source>
</evidence>
<protein>
    <submittedName>
        <fullName evidence="2">Uncharacterized protein</fullName>
    </submittedName>
</protein>
<reference evidence="2 3" key="2">
    <citation type="journal article" date="2018" name="New Phytol.">
        <title>High intraspecific genome diversity in the model arbuscular mycorrhizal symbiont Rhizophagus irregularis.</title>
        <authorList>
            <person name="Chen E.C.H."/>
            <person name="Morin E."/>
            <person name="Beaudet D."/>
            <person name="Noel J."/>
            <person name="Yildirir G."/>
            <person name="Ndikumana S."/>
            <person name="Charron P."/>
            <person name="St-Onge C."/>
            <person name="Giorgi J."/>
            <person name="Kruger M."/>
            <person name="Marton T."/>
            <person name="Ropars J."/>
            <person name="Grigoriev I.V."/>
            <person name="Hainaut M."/>
            <person name="Henrissat B."/>
            <person name="Roux C."/>
            <person name="Martin F."/>
            <person name="Corradi N."/>
        </authorList>
    </citation>
    <scope>NUCLEOTIDE SEQUENCE [LARGE SCALE GENOMIC DNA]</scope>
    <source>
        <strain evidence="2 3">DAOM 197198</strain>
    </source>
</reference>
<dbReference type="InterPro" id="IPR025893">
    <property type="entry name" value="Tocopherol_cyclase"/>
</dbReference>
<gene>
    <name evidence="2" type="ORF">GLOIN_2v1495543</name>
</gene>
<proteinExistence type="predicted"/>
<keyword evidence="1" id="KW-0812">Transmembrane</keyword>
<reference evidence="2 3" key="1">
    <citation type="journal article" date="2013" name="Proc. Natl. Acad. Sci. U.S.A.">
        <title>Genome of an arbuscular mycorrhizal fungus provides insight into the oldest plant symbiosis.</title>
        <authorList>
            <person name="Tisserant E."/>
            <person name="Malbreil M."/>
            <person name="Kuo A."/>
            <person name="Kohler A."/>
            <person name="Symeonidi A."/>
            <person name="Balestrini R."/>
            <person name="Charron P."/>
            <person name="Duensing N."/>
            <person name="Frei Dit Frey N."/>
            <person name="Gianinazzi-Pearson V."/>
            <person name="Gilbert L.B."/>
            <person name="Handa Y."/>
            <person name="Herr J.R."/>
            <person name="Hijri M."/>
            <person name="Koul R."/>
            <person name="Kawaguchi M."/>
            <person name="Krajinski F."/>
            <person name="Lammers P.J."/>
            <person name="Masclaux F.G."/>
            <person name="Murat C."/>
            <person name="Morin E."/>
            <person name="Ndikumana S."/>
            <person name="Pagni M."/>
            <person name="Petitpierre D."/>
            <person name="Requena N."/>
            <person name="Rosikiewicz P."/>
            <person name="Riley R."/>
            <person name="Saito K."/>
            <person name="San Clemente H."/>
            <person name="Shapiro H."/>
            <person name="van Tuinen D."/>
            <person name="Becard G."/>
            <person name="Bonfante P."/>
            <person name="Paszkowski U."/>
            <person name="Shachar-Hill Y.Y."/>
            <person name="Tuskan G.A."/>
            <person name="Young P.W."/>
            <person name="Sanders I.R."/>
            <person name="Henrissat B."/>
            <person name="Rensing S.A."/>
            <person name="Grigoriev I.V."/>
            <person name="Corradi N."/>
            <person name="Roux C."/>
            <person name="Martin F."/>
        </authorList>
    </citation>
    <scope>NUCLEOTIDE SEQUENCE [LARGE SCALE GENOMIC DNA]</scope>
    <source>
        <strain evidence="2 3">DAOM 197198</strain>
    </source>
</reference>
<dbReference type="Pfam" id="PF14249">
    <property type="entry name" value="Tocopherol_cycl"/>
    <property type="match status" value="1"/>
</dbReference>
<evidence type="ECO:0000256" key="1">
    <source>
        <dbReference type="SAM" id="Phobius"/>
    </source>
</evidence>
<dbReference type="Proteomes" id="UP000018888">
    <property type="component" value="Unassembled WGS sequence"/>
</dbReference>
<comment type="caution">
    <text evidence="2">The sequence shown here is derived from an EMBL/GenBank/DDBJ whole genome shotgun (WGS) entry which is preliminary data.</text>
</comment>
<sequence length="452" mass="51754">MAHITLKHALVSIIFAFVIYIFSINYQLTISNIRLIYKPTFYHGKEINKNFFEGWYYKTVTSNAKESLIVIPGIYKSTSHSDEKSHAFVMVIRGGYECLYYRYNISEFSVENGDFTIKIGQNKFNENIIVLSLSSTRLVPSTDIEYESYVNLVVKDWKKILGRELDPSSLKTSIIKHPYIPYSVRGYISFNNTTPYPFTYSSPTVMGPFAYIPFLECNHGVVSMSHKSFGMIEFVNMIHNGIVENRIDLENGFGYIEKDWGVNFPKSWIWSQSNTFINEVKEDFKSSSILVSVADFPLISPDNPLYNVPYLRNFLSLFRLAGRIIVFYHAKSDITYNFSTYDFFSKIVNLEITMDDFAKQYVKLHVVNTVNGLNLEIDIMRKVGSGIPLRAPSKQFGKMALTIEESLDAELHVKLWKSGENSKEVIFNDIAVAGGLEIVGDVMQLVNKLTTR</sequence>
<feature type="non-terminal residue" evidence="2">
    <location>
        <position position="1"/>
    </location>
</feature>
<keyword evidence="1" id="KW-1133">Transmembrane helix</keyword>
<dbReference type="GO" id="GO:0009976">
    <property type="term" value="F:tocopherol cyclase activity"/>
    <property type="evidence" value="ECO:0007669"/>
    <property type="project" value="InterPro"/>
</dbReference>
<dbReference type="VEuPathDB" id="FungiDB:RhiirFUN_020807"/>
<name>A0A2P4QY49_RHIID</name>
<feature type="transmembrane region" description="Helical" evidence="1">
    <location>
        <begin position="9"/>
        <end position="28"/>
    </location>
</feature>
<organism evidence="2 3">
    <name type="scientific">Rhizophagus irregularis (strain DAOM 181602 / DAOM 197198 / MUCL 43194)</name>
    <name type="common">Arbuscular mycorrhizal fungus</name>
    <name type="synonym">Glomus intraradices</name>
    <dbReference type="NCBI Taxonomy" id="747089"/>
    <lineage>
        <taxon>Eukaryota</taxon>
        <taxon>Fungi</taxon>
        <taxon>Fungi incertae sedis</taxon>
        <taxon>Mucoromycota</taxon>
        <taxon>Glomeromycotina</taxon>
        <taxon>Glomeromycetes</taxon>
        <taxon>Glomerales</taxon>
        <taxon>Glomeraceae</taxon>
        <taxon>Rhizophagus</taxon>
    </lineage>
</organism>
<dbReference type="AlphaFoldDB" id="A0A2P4QY49"/>
<keyword evidence="1" id="KW-0472">Membrane</keyword>
<evidence type="ECO:0000313" key="2">
    <source>
        <dbReference type="EMBL" id="POG82498.1"/>
    </source>
</evidence>
<dbReference type="EMBL" id="AUPC02000004">
    <property type="protein sequence ID" value="POG82498.1"/>
    <property type="molecule type" value="Genomic_DNA"/>
</dbReference>
<accession>A0A2P4QY49</accession>
<keyword evidence="3" id="KW-1185">Reference proteome</keyword>
<dbReference type="PANTHER" id="PTHR35309:SF4">
    <property type="entry name" value="TOCOPHEROL CYCLASE"/>
    <property type="match status" value="1"/>
</dbReference>